<comment type="caution">
    <text evidence="2">The sequence shown here is derived from an EMBL/GenBank/DDBJ whole genome shotgun (WGS) entry which is preliminary data.</text>
</comment>
<accession>A0A853CH13</accession>
<feature type="transmembrane region" description="Helical" evidence="1">
    <location>
        <begin position="102"/>
        <end position="125"/>
    </location>
</feature>
<dbReference type="Proteomes" id="UP000541969">
    <property type="component" value="Unassembled WGS sequence"/>
</dbReference>
<gene>
    <name evidence="2" type="ORF">GGQ55_003523</name>
</gene>
<keyword evidence="1" id="KW-0472">Membrane</keyword>
<evidence type="ECO:0000313" key="2">
    <source>
        <dbReference type="EMBL" id="NYJ07245.1"/>
    </source>
</evidence>
<dbReference type="RefSeq" id="WP_179718958.1">
    <property type="nucleotide sequence ID" value="NZ_JACBZT010000001.1"/>
</dbReference>
<protein>
    <submittedName>
        <fullName evidence="2">Uncharacterized protein</fullName>
    </submittedName>
</protein>
<reference evidence="2 3" key="1">
    <citation type="submission" date="2020-07" db="EMBL/GenBank/DDBJ databases">
        <title>Sequencing the genomes of 1000 actinobacteria strains.</title>
        <authorList>
            <person name="Klenk H.-P."/>
        </authorList>
    </citation>
    <scope>NUCLEOTIDE SEQUENCE [LARGE SCALE GENOMIC DNA]</scope>
    <source>
        <strain evidence="2 3">DSM 104001</strain>
    </source>
</reference>
<sequence>MTTVVPVARPGALALGRVAAVLVATSAVVHVLQADTASLAGLLMPVMAVACLPCAWHLWRAPTPAVWGMTAALDAGMILVHATLMAGGGMAMHHGAAGPGTLAWAGLVLAGAQLALAALAAVAAVPRAGTR</sequence>
<dbReference type="EMBL" id="JACBZT010000001">
    <property type="protein sequence ID" value="NYJ07245.1"/>
    <property type="molecule type" value="Genomic_DNA"/>
</dbReference>
<feature type="transmembrane region" description="Helical" evidence="1">
    <location>
        <begin position="39"/>
        <end position="59"/>
    </location>
</feature>
<proteinExistence type="predicted"/>
<name>A0A853CH13_9ACTN</name>
<keyword evidence="3" id="KW-1185">Reference proteome</keyword>
<evidence type="ECO:0000313" key="3">
    <source>
        <dbReference type="Proteomes" id="UP000541969"/>
    </source>
</evidence>
<evidence type="ECO:0000256" key="1">
    <source>
        <dbReference type="SAM" id="Phobius"/>
    </source>
</evidence>
<feature type="transmembrane region" description="Helical" evidence="1">
    <location>
        <begin position="12"/>
        <end position="32"/>
    </location>
</feature>
<dbReference type="AlphaFoldDB" id="A0A853CH13"/>
<feature type="transmembrane region" description="Helical" evidence="1">
    <location>
        <begin position="65"/>
        <end position="90"/>
    </location>
</feature>
<organism evidence="2 3">
    <name type="scientific">Petropleomorpha daqingensis</name>
    <dbReference type="NCBI Taxonomy" id="2026353"/>
    <lineage>
        <taxon>Bacteria</taxon>
        <taxon>Bacillati</taxon>
        <taxon>Actinomycetota</taxon>
        <taxon>Actinomycetes</taxon>
        <taxon>Geodermatophilales</taxon>
        <taxon>Geodermatophilaceae</taxon>
        <taxon>Petropleomorpha</taxon>
    </lineage>
</organism>
<keyword evidence="1" id="KW-0812">Transmembrane</keyword>
<keyword evidence="1" id="KW-1133">Transmembrane helix</keyword>